<sequence length="106" mass="11676">MLVTSCTFGRSASALYCQYQSVLNVRSFYSGPWHSSSSLCIAASLPSEQAWLGIVDGLSVQFIWLVASRDHFLPHKRSSSLEPAAFVAVRARTGPLLLLLLLLLHR</sequence>
<gene>
    <name evidence="1" type="ORF">PCOR1329_LOCUS82864</name>
</gene>
<organism evidence="1 2">
    <name type="scientific">Prorocentrum cordatum</name>
    <dbReference type="NCBI Taxonomy" id="2364126"/>
    <lineage>
        <taxon>Eukaryota</taxon>
        <taxon>Sar</taxon>
        <taxon>Alveolata</taxon>
        <taxon>Dinophyceae</taxon>
        <taxon>Prorocentrales</taxon>
        <taxon>Prorocentraceae</taxon>
        <taxon>Prorocentrum</taxon>
    </lineage>
</organism>
<dbReference type="EMBL" id="CAUYUJ010021952">
    <property type="protein sequence ID" value="CAK0908102.1"/>
    <property type="molecule type" value="Genomic_DNA"/>
</dbReference>
<comment type="caution">
    <text evidence="1">The sequence shown here is derived from an EMBL/GenBank/DDBJ whole genome shotgun (WGS) entry which is preliminary data.</text>
</comment>
<name>A0ABN9YB35_9DINO</name>
<keyword evidence="2" id="KW-1185">Reference proteome</keyword>
<evidence type="ECO:0000313" key="2">
    <source>
        <dbReference type="Proteomes" id="UP001189429"/>
    </source>
</evidence>
<evidence type="ECO:0008006" key="3">
    <source>
        <dbReference type="Google" id="ProtNLM"/>
    </source>
</evidence>
<protein>
    <recommendedName>
        <fullName evidence="3">Secreted protein</fullName>
    </recommendedName>
</protein>
<evidence type="ECO:0000313" key="1">
    <source>
        <dbReference type="EMBL" id="CAK0908102.1"/>
    </source>
</evidence>
<accession>A0ABN9YB35</accession>
<dbReference type="Proteomes" id="UP001189429">
    <property type="component" value="Unassembled WGS sequence"/>
</dbReference>
<proteinExistence type="predicted"/>
<reference evidence="1" key="1">
    <citation type="submission" date="2023-10" db="EMBL/GenBank/DDBJ databases">
        <authorList>
            <person name="Chen Y."/>
            <person name="Shah S."/>
            <person name="Dougan E. K."/>
            <person name="Thang M."/>
            <person name="Chan C."/>
        </authorList>
    </citation>
    <scope>NUCLEOTIDE SEQUENCE [LARGE SCALE GENOMIC DNA]</scope>
</reference>